<name>A0ABX2ZXA2_9BACI</name>
<dbReference type="InterPro" id="IPR051206">
    <property type="entry name" value="NAMLAA_amidase_2"/>
</dbReference>
<evidence type="ECO:0000256" key="5">
    <source>
        <dbReference type="ARBA" id="ARBA00023316"/>
    </source>
</evidence>
<proteinExistence type="inferred from homology"/>
<dbReference type="EMBL" id="MDKC01000002">
    <property type="protein sequence ID" value="ODG93192.1"/>
    <property type="molecule type" value="Genomic_DNA"/>
</dbReference>
<evidence type="ECO:0000256" key="4">
    <source>
        <dbReference type="ARBA" id="ARBA00022801"/>
    </source>
</evidence>
<comment type="catalytic activity">
    <reaction evidence="1">
        <text>Hydrolyzes the link between N-acetylmuramoyl residues and L-amino acid residues in certain cell-wall glycopeptides.</text>
        <dbReference type="EC" id="3.5.1.28"/>
    </reaction>
</comment>
<dbReference type="Pfam" id="PF01510">
    <property type="entry name" value="Amidase_2"/>
    <property type="match status" value="1"/>
</dbReference>
<dbReference type="PANTHER" id="PTHR30417">
    <property type="entry name" value="N-ACETYLMURAMOYL-L-ALANINE AMIDASE AMID"/>
    <property type="match status" value="1"/>
</dbReference>
<dbReference type="InterPro" id="IPR036505">
    <property type="entry name" value="Amidase/PGRP_sf"/>
</dbReference>
<dbReference type="RefSeq" id="WP_069032273.1">
    <property type="nucleotide sequence ID" value="NZ_MDKC01000002.1"/>
</dbReference>
<keyword evidence="10" id="KW-1185">Reference proteome</keyword>
<dbReference type="InterPro" id="IPR002477">
    <property type="entry name" value="Peptidoglycan-bd-like"/>
</dbReference>
<accession>A0ABX2ZXA2</accession>
<dbReference type="Pfam" id="PF01471">
    <property type="entry name" value="PG_binding_1"/>
    <property type="match status" value="1"/>
</dbReference>
<dbReference type="PANTHER" id="PTHR30417:SF1">
    <property type="entry name" value="N-ACETYLMURAMOYL-L-ALANINE AMIDASE AMID"/>
    <property type="match status" value="1"/>
</dbReference>
<dbReference type="InterPro" id="IPR036365">
    <property type="entry name" value="PGBD-like_sf"/>
</dbReference>
<feature type="domain" description="N-acetylmuramoyl-L-alanine amidase" evidence="8">
    <location>
        <begin position="14"/>
        <end position="169"/>
    </location>
</feature>
<dbReference type="Gene3D" id="3.40.80.10">
    <property type="entry name" value="Peptidoglycan recognition protein-like"/>
    <property type="match status" value="1"/>
</dbReference>
<dbReference type="InterPro" id="IPR036366">
    <property type="entry name" value="PGBDSf"/>
</dbReference>
<evidence type="ECO:0000313" key="10">
    <source>
        <dbReference type="Proteomes" id="UP000094580"/>
    </source>
</evidence>
<gene>
    <name evidence="9" type="ORF">BED47_02575</name>
</gene>
<evidence type="ECO:0000256" key="1">
    <source>
        <dbReference type="ARBA" id="ARBA00001561"/>
    </source>
</evidence>
<evidence type="ECO:0000256" key="2">
    <source>
        <dbReference type="ARBA" id="ARBA00007553"/>
    </source>
</evidence>
<dbReference type="CDD" id="cd06583">
    <property type="entry name" value="PGRP"/>
    <property type="match status" value="1"/>
</dbReference>
<evidence type="ECO:0000259" key="8">
    <source>
        <dbReference type="SMART" id="SM00644"/>
    </source>
</evidence>
<evidence type="ECO:0000256" key="7">
    <source>
        <dbReference type="ARBA" id="ARBA00032390"/>
    </source>
</evidence>
<evidence type="ECO:0000313" key="9">
    <source>
        <dbReference type="EMBL" id="ODG93192.1"/>
    </source>
</evidence>
<evidence type="ECO:0000256" key="3">
    <source>
        <dbReference type="ARBA" id="ARBA00011901"/>
    </source>
</evidence>
<keyword evidence="5" id="KW-0961">Cell wall biogenesis/degradation</keyword>
<organism evidence="9 10">
    <name type="scientific">Gottfriedia luciferensis</name>
    <dbReference type="NCBI Taxonomy" id="178774"/>
    <lineage>
        <taxon>Bacteria</taxon>
        <taxon>Bacillati</taxon>
        <taxon>Bacillota</taxon>
        <taxon>Bacilli</taxon>
        <taxon>Bacillales</taxon>
        <taxon>Bacillaceae</taxon>
        <taxon>Gottfriedia</taxon>
    </lineage>
</organism>
<dbReference type="Proteomes" id="UP000094580">
    <property type="component" value="Unassembled WGS sequence"/>
</dbReference>
<protein>
    <recommendedName>
        <fullName evidence="3">N-acetylmuramoyl-L-alanine amidase</fullName>
        <ecNumber evidence="3">3.5.1.28</ecNumber>
    </recommendedName>
    <alternativeName>
        <fullName evidence="7">Autolysin</fullName>
    </alternativeName>
    <alternativeName>
        <fullName evidence="6">Cell wall hydrolase</fullName>
    </alternativeName>
</protein>
<reference evidence="9 10" key="1">
    <citation type="submission" date="2016-07" db="EMBL/GenBank/DDBJ databases">
        <authorList>
            <person name="Townsley L."/>
            <person name="Shank E.A."/>
        </authorList>
    </citation>
    <scope>NUCLEOTIDE SEQUENCE [LARGE SCALE GENOMIC DNA]</scope>
    <source>
        <strain evidence="9 10">CH01</strain>
    </source>
</reference>
<comment type="similarity">
    <text evidence="2">Belongs to the N-acetylmuramoyl-L-alanine amidase 2 family.</text>
</comment>
<dbReference type="Gene3D" id="1.10.101.10">
    <property type="entry name" value="PGBD-like superfamily/PGBD"/>
    <property type="match status" value="1"/>
</dbReference>
<evidence type="ECO:0000256" key="6">
    <source>
        <dbReference type="ARBA" id="ARBA00030881"/>
    </source>
</evidence>
<dbReference type="SUPFAM" id="SSF55846">
    <property type="entry name" value="N-acetylmuramoyl-L-alanine amidase-like"/>
    <property type="match status" value="1"/>
</dbReference>
<dbReference type="EC" id="3.5.1.28" evidence="3"/>
<dbReference type="InterPro" id="IPR002502">
    <property type="entry name" value="Amidase_domain"/>
</dbReference>
<dbReference type="SUPFAM" id="SSF47090">
    <property type="entry name" value="PGBD-like"/>
    <property type="match status" value="1"/>
</dbReference>
<keyword evidence="4" id="KW-0378">Hydrolase</keyword>
<sequence length="257" mass="28996">MPSWKNKFIPINQYTRSGQKLNGVKKIVIHWTANPGATANGHYKYFGEVLPQQNAEAISQGRKPSYASAHIFVDPKEAICIIPLNEVTFHANEKYTYVNGVPFRGVEALKPNANLLSIAVEMCVEKDNRISNTTINRTVMVVNDLCSMFNLTQKDIVRHFDITRKPCPYPFVKYTDIFNHFKINVGHLLNHSLKYPGHVMKIGDSNIYVITIQQLLGITPDGHFGTQTANAVKLFQQQIGLKPDGIVGEKTWNMLNK</sequence>
<comment type="caution">
    <text evidence="9">The sequence shown here is derived from an EMBL/GenBank/DDBJ whole genome shotgun (WGS) entry which is preliminary data.</text>
</comment>
<dbReference type="SMART" id="SM00644">
    <property type="entry name" value="Ami_2"/>
    <property type="match status" value="1"/>
</dbReference>